<comment type="caution">
    <text evidence="1">The sequence shown here is derived from an EMBL/GenBank/DDBJ whole genome shotgun (WGS) entry which is preliminary data.</text>
</comment>
<protein>
    <submittedName>
        <fullName evidence="1">Uncharacterized protein</fullName>
    </submittedName>
</protein>
<reference evidence="2" key="1">
    <citation type="journal article" date="2019" name="Int. J. Syst. Evol. Microbiol.">
        <title>The Global Catalogue of Microorganisms (GCM) 10K type strain sequencing project: providing services to taxonomists for standard genome sequencing and annotation.</title>
        <authorList>
            <consortium name="The Broad Institute Genomics Platform"/>
            <consortium name="The Broad Institute Genome Sequencing Center for Infectious Disease"/>
            <person name="Wu L."/>
            <person name="Ma J."/>
        </authorList>
    </citation>
    <scope>NUCLEOTIDE SEQUENCE [LARGE SCALE GENOMIC DNA]</scope>
    <source>
        <strain evidence="2">NBRC 102407</strain>
    </source>
</reference>
<accession>A0ABQ6FD53</accession>
<dbReference type="Proteomes" id="UP001157167">
    <property type="component" value="Unassembled WGS sequence"/>
</dbReference>
<evidence type="ECO:0000313" key="2">
    <source>
        <dbReference type="Proteomes" id="UP001157167"/>
    </source>
</evidence>
<keyword evidence="2" id="KW-1185">Reference proteome</keyword>
<organism evidence="1 2">
    <name type="scientific">Zoogloea oryzae</name>
    <dbReference type="NCBI Taxonomy" id="310767"/>
    <lineage>
        <taxon>Bacteria</taxon>
        <taxon>Pseudomonadati</taxon>
        <taxon>Pseudomonadota</taxon>
        <taxon>Betaproteobacteria</taxon>
        <taxon>Rhodocyclales</taxon>
        <taxon>Zoogloeaceae</taxon>
        <taxon>Zoogloea</taxon>
    </lineage>
</organism>
<sequence>MLKFYPNKTKVIFFDLEYYVPAKDRSRSTPAGMTFSPVLSDHKILGGSFLTYYPMQDRVGKRHNIWEWKLGSEEKVLCEIFRVIQDEWKSIESKDQAGSLMLAGIGISHSDVPALLARMSLNAIASNERVYDVLCGCRQIDLSVATFCQFAFNQSYFAYPKTKSALYQKYLKGKVLESGKGVWELYESGDVSAIEKRCAEEVADALEIYKSMFEIKKKNDASLVRLKRLDKIAEMNVSALDEK</sequence>
<proteinExistence type="predicted"/>
<name>A0ABQ6FD53_9RHOO</name>
<dbReference type="EMBL" id="BSPX01000041">
    <property type="protein sequence ID" value="GLT23234.1"/>
    <property type="molecule type" value="Genomic_DNA"/>
</dbReference>
<gene>
    <name evidence="1" type="ORF">GCM10007933_26970</name>
</gene>
<evidence type="ECO:0000313" key="1">
    <source>
        <dbReference type="EMBL" id="GLT23234.1"/>
    </source>
</evidence>